<sequence>MKLDDRITKASTLPAFPEMLGIELLEITAERVVGQMLVTDKLANRNGVLHGGALISLADTLGGTGAVMNLPPGKTTTTIESKTNFLRAIPLGQTATGTAVCLHPGRTTSLWQTTISRPDGKAAAIVLQTQLVIDWRAEG</sequence>
<dbReference type="EMBL" id="JSUQ01000040">
    <property type="protein sequence ID" value="KHQ49807.1"/>
    <property type="molecule type" value="Genomic_DNA"/>
</dbReference>
<gene>
    <name evidence="4" type="ORF">OA50_05633</name>
</gene>
<evidence type="ECO:0000256" key="1">
    <source>
        <dbReference type="ARBA" id="ARBA00008324"/>
    </source>
</evidence>
<dbReference type="InterPro" id="IPR029069">
    <property type="entry name" value="HotDog_dom_sf"/>
</dbReference>
<dbReference type="GO" id="GO:0061522">
    <property type="term" value="F:1,4-dihydroxy-2-naphthoyl-CoA thioesterase activity"/>
    <property type="evidence" value="ECO:0007669"/>
    <property type="project" value="TreeGrafter"/>
</dbReference>
<dbReference type="CDD" id="cd03443">
    <property type="entry name" value="PaaI_thioesterase"/>
    <property type="match status" value="1"/>
</dbReference>
<dbReference type="AlphaFoldDB" id="A0A0B3RPS4"/>
<dbReference type="Pfam" id="PF03061">
    <property type="entry name" value="4HBT"/>
    <property type="match status" value="1"/>
</dbReference>
<evidence type="ECO:0000259" key="3">
    <source>
        <dbReference type="Pfam" id="PF03061"/>
    </source>
</evidence>
<proteinExistence type="inferred from homology"/>
<feature type="domain" description="Thioesterase" evidence="3">
    <location>
        <begin position="46"/>
        <end position="122"/>
    </location>
</feature>
<dbReference type="InterPro" id="IPR006683">
    <property type="entry name" value="Thioestr_dom"/>
</dbReference>
<comment type="caution">
    <text evidence="4">The sequence shown here is derived from an EMBL/GenBank/DDBJ whole genome shotgun (WGS) entry which is preliminary data.</text>
</comment>
<evidence type="ECO:0000313" key="4">
    <source>
        <dbReference type="EMBL" id="KHQ49807.1"/>
    </source>
</evidence>
<dbReference type="GO" id="GO:0005829">
    <property type="term" value="C:cytosol"/>
    <property type="evidence" value="ECO:0007669"/>
    <property type="project" value="TreeGrafter"/>
</dbReference>
<dbReference type="RefSeq" id="WP_223306347.1">
    <property type="nucleotide sequence ID" value="NZ_JSUQ01000040.1"/>
</dbReference>
<name>A0A0B3RPS4_9RHOB</name>
<dbReference type="InterPro" id="IPR003736">
    <property type="entry name" value="PAAI_dom"/>
</dbReference>
<dbReference type="PANTHER" id="PTHR43240:SF5">
    <property type="entry name" value="1,4-DIHYDROXY-2-NAPHTHOYL-COA THIOESTERASE 1"/>
    <property type="match status" value="1"/>
</dbReference>
<evidence type="ECO:0000256" key="2">
    <source>
        <dbReference type="ARBA" id="ARBA00022801"/>
    </source>
</evidence>
<dbReference type="PANTHER" id="PTHR43240">
    <property type="entry name" value="1,4-DIHYDROXY-2-NAPHTHOYL-COA THIOESTERASE 1"/>
    <property type="match status" value="1"/>
</dbReference>
<keyword evidence="5" id="KW-1185">Reference proteome</keyword>
<reference evidence="4 5" key="1">
    <citation type="submission" date="2014-10" db="EMBL/GenBank/DDBJ databases">
        <title>Genome sequence of Ponticoccus sp. strain UMTAT08 isolated from clonal culture of toxic dinoflagellate Alexandrium tamiyavanichii.</title>
        <authorList>
            <person name="Gan H.Y."/>
            <person name="Muhd D.-D."/>
            <person name="Mohd Noor M.E."/>
            <person name="Yeong Y.S."/>
            <person name="Usup G."/>
        </authorList>
    </citation>
    <scope>NUCLEOTIDE SEQUENCE [LARGE SCALE GENOMIC DNA]</scope>
    <source>
        <strain evidence="4 5">UMTAT08</strain>
    </source>
</reference>
<dbReference type="Proteomes" id="UP000030960">
    <property type="component" value="Unassembled WGS sequence"/>
</dbReference>
<organism evidence="4 5">
    <name type="scientific">Mameliella alba</name>
    <dbReference type="NCBI Taxonomy" id="561184"/>
    <lineage>
        <taxon>Bacteria</taxon>
        <taxon>Pseudomonadati</taxon>
        <taxon>Pseudomonadota</taxon>
        <taxon>Alphaproteobacteria</taxon>
        <taxon>Rhodobacterales</taxon>
        <taxon>Roseobacteraceae</taxon>
        <taxon>Mameliella</taxon>
    </lineage>
</organism>
<keyword evidence="2" id="KW-0378">Hydrolase</keyword>
<evidence type="ECO:0000313" key="5">
    <source>
        <dbReference type="Proteomes" id="UP000030960"/>
    </source>
</evidence>
<accession>A0A0B3RPS4</accession>
<dbReference type="SUPFAM" id="SSF54637">
    <property type="entry name" value="Thioesterase/thiol ester dehydrase-isomerase"/>
    <property type="match status" value="1"/>
</dbReference>
<dbReference type="NCBIfam" id="TIGR00369">
    <property type="entry name" value="unchar_dom_1"/>
    <property type="match status" value="1"/>
</dbReference>
<comment type="similarity">
    <text evidence="1">Belongs to the thioesterase PaaI family.</text>
</comment>
<protein>
    <submittedName>
        <fullName evidence="4">Phenylacetic acid degradation-related protein</fullName>
    </submittedName>
</protein>
<dbReference type="PATRIC" id="fig|1515334.3.peg.5632"/>
<dbReference type="Gene3D" id="3.10.129.10">
    <property type="entry name" value="Hotdog Thioesterase"/>
    <property type="match status" value="1"/>
</dbReference>